<evidence type="ECO:0000256" key="1">
    <source>
        <dbReference type="SAM" id="SignalP"/>
    </source>
</evidence>
<evidence type="ECO:0008006" key="4">
    <source>
        <dbReference type="Google" id="ProtNLM"/>
    </source>
</evidence>
<name>A0A809SI44_9BACT</name>
<protein>
    <recommendedName>
        <fullName evidence="4">Lipoprotein</fullName>
    </recommendedName>
</protein>
<gene>
    <name evidence="2" type="ORF">JPM2_0960</name>
</gene>
<feature type="signal peptide" evidence="1">
    <location>
        <begin position="1"/>
        <end position="24"/>
    </location>
</feature>
<dbReference type="PROSITE" id="PS51257">
    <property type="entry name" value="PROKAR_LIPOPROTEIN"/>
    <property type="match status" value="1"/>
</dbReference>
<dbReference type="EMBL" id="AP022325">
    <property type="protein sequence ID" value="BBU47403.1"/>
    <property type="molecule type" value="Genomic_DNA"/>
</dbReference>
<dbReference type="NCBIfam" id="NF045850">
    <property type="entry name" value="ABC_Mplas_LP"/>
    <property type="match status" value="1"/>
</dbReference>
<dbReference type="AlphaFoldDB" id="A0A809SI44"/>
<proteinExistence type="predicted"/>
<accession>A0A809SI44</accession>
<dbReference type="Proteomes" id="UP000464317">
    <property type="component" value="Chromosome"/>
</dbReference>
<dbReference type="RefSeq" id="WP_161552931.1">
    <property type="nucleotide sequence ID" value="NZ_AP022325.1"/>
</dbReference>
<evidence type="ECO:0000313" key="3">
    <source>
        <dbReference type="Proteomes" id="UP000464317"/>
    </source>
</evidence>
<organism evidence="2 3">
    <name type="scientific">Mycoplasmopsis felis</name>
    <dbReference type="NCBI Taxonomy" id="33923"/>
    <lineage>
        <taxon>Bacteria</taxon>
        <taxon>Bacillati</taxon>
        <taxon>Mycoplasmatota</taxon>
        <taxon>Mycoplasmoidales</taxon>
        <taxon>Metamycoplasmataceae</taxon>
        <taxon>Mycoplasmopsis</taxon>
    </lineage>
</organism>
<reference evidence="2 3" key="1">
    <citation type="submission" date="2020-01" db="EMBL/GenBank/DDBJ databases">
        <title>Complete genome sequence of Mycoplasma felis strain Myco-2.</title>
        <authorList>
            <person name="Kinoshita Y."/>
            <person name="Niwa H."/>
            <person name="Uchida-Fujii E."/>
            <person name="Nukada T."/>
        </authorList>
    </citation>
    <scope>NUCLEOTIDE SEQUENCE [LARGE SCALE GENOMIC DNA]</scope>
    <source>
        <strain evidence="2 3">Myco-2</strain>
    </source>
</reference>
<keyword evidence="3" id="KW-1185">Reference proteome</keyword>
<sequence>MKRRKLLLGTVLSAVAGLSTVVSCGTGEKTRREKVEVEYSFVELQPGQTLDTSKYQTTEELKNIVLPKIKFNNNLSNTFNINAFNYIYETQVNIKYSPLRIYYDSSYSTGIYSGRESDNVIGQLIEKEYYGRPEIVENVTLDPSKNLEKVTTRKINKSSVSRWSLQLADAIVLTIDGTEKVYDSDAAELLVKPDAADGTYSTSLVELKSQNPRSINNPQFSEDLLKATKVAFRIRKNNYWVNSKGEKTSYKVVPEDFYLGILRTYLSGDSSYRINNGGSAELDKLANQKYAVDGTNHFKENKAWGNKYLYDLYNVNLDKILNKEQSVIRNSTGEYFTLERKNENESSGFKQLLTGIVYGSYDFSPAPYEYIQEVSTTNQYPDFYKDSSDLTQADKTDILNKVKNVSSLAREAGIYWYGLSSDSSLFSGKYYAAGYNADTTTDSYKLNTHYFDKSYVENPRTIESFNVKYFNSELDPSAFSQLQFNQFKAGSIASLSYSALSESNKHTVQNDRVNYGLENVQTRNEDGSTGLVFPELVPTKQKSDNEEEFVNEAYAKLVWGTSLEEIKKGTAKNTLKASTSGMGQEFKQILSAAVNWSKVAEEIVKPNDGLPWINGFAQDVKITDNEEDRTVENNTLRPNYVKVNTLFVVDSESNQKVDLGGNIGTELDPTESNSVNKQSADVYKSDAFPELQKRMKALLDKFFAENTNVGNTVEFTSMSIFSSYNPNYKTAHEEQVKVLNALDPRLKVNYRFETHRGPFINYYFNSTIPFRRSGWGYDFNLTAGGFDGLSFYQSNLIQVLSLINNDEEYKNALTPAYPTLVKVAGLFKKYITKHNVQWSIPETEWNKLGNEYEQEFYNFINEYKLNPSFNPNSEITETNQRLVQLSEEEKKQYRPSGDITGKFWLYLGTEASKTGGPLTKLDWLNLIQETRNLIGVFLGLYGTLKESFTQSLLNPNFVRPSILDKAENMKSYQVVLGK</sequence>
<feature type="chain" id="PRO_5032307201" description="Lipoprotein" evidence="1">
    <location>
        <begin position="25"/>
        <end position="978"/>
    </location>
</feature>
<evidence type="ECO:0000313" key="2">
    <source>
        <dbReference type="EMBL" id="BBU47403.1"/>
    </source>
</evidence>
<dbReference type="KEGG" id="mfel:JPM2_0960"/>
<keyword evidence="1" id="KW-0732">Signal</keyword>